<accession>A0A1L3ZHY9</accession>
<organism evidence="2 3">
    <name type="scientific">Rhizobium leguminosarum</name>
    <dbReference type="NCBI Taxonomy" id="384"/>
    <lineage>
        <taxon>Bacteria</taxon>
        <taxon>Pseudomonadati</taxon>
        <taxon>Pseudomonadota</taxon>
        <taxon>Alphaproteobacteria</taxon>
        <taxon>Hyphomicrobiales</taxon>
        <taxon>Rhizobiaceae</taxon>
        <taxon>Rhizobium/Agrobacterium group</taxon>
        <taxon>Rhizobium</taxon>
    </lineage>
</organism>
<name>A0A1L3ZHY9_RHILE</name>
<keyword evidence="2" id="KW-0614">Plasmid</keyword>
<gene>
    <name evidence="2" type="ORF">BMW22_26905</name>
</gene>
<dbReference type="RefSeq" id="WP_072640987.1">
    <property type="nucleotide sequence ID" value="NZ_CP018229.1"/>
</dbReference>
<proteinExistence type="predicted"/>
<evidence type="ECO:0000313" key="2">
    <source>
        <dbReference type="EMBL" id="API55211.1"/>
    </source>
</evidence>
<evidence type="ECO:0000256" key="1">
    <source>
        <dbReference type="SAM" id="SignalP"/>
    </source>
</evidence>
<protein>
    <submittedName>
        <fullName evidence="2">Uncharacterized protein</fullName>
    </submittedName>
</protein>
<sequence>MRLTILTAVMLGSAFAPPIMPAKAEDASWGCQVLLCAASQNPSWHGVPYCVPPMTKLIAAMKEPGFSWPICHEANAGKPGHETFDDCPAGTTAGYSSQGDNGWRGEPDQCIKKVDVCRSPSQRGSEAGLKGTVISRSFGDRGDSCIEQIATPRPRRADPYFFDIPNDQGVKQRFWFNLSH</sequence>
<dbReference type="EMBL" id="CP018229">
    <property type="protein sequence ID" value="API55211.1"/>
    <property type="molecule type" value="Genomic_DNA"/>
</dbReference>
<geneLocation type="plasmid" evidence="2">
    <name>unnamed1</name>
</geneLocation>
<dbReference type="Proteomes" id="UP000183050">
    <property type="component" value="Plasmid unnamed1"/>
</dbReference>
<feature type="chain" id="PRO_5012611498" evidence="1">
    <location>
        <begin position="25"/>
        <end position="180"/>
    </location>
</feature>
<evidence type="ECO:0000313" key="3">
    <source>
        <dbReference type="Proteomes" id="UP000183050"/>
    </source>
</evidence>
<feature type="signal peptide" evidence="1">
    <location>
        <begin position="1"/>
        <end position="24"/>
    </location>
</feature>
<dbReference type="AlphaFoldDB" id="A0A1L3ZHY9"/>
<keyword evidence="1" id="KW-0732">Signal</keyword>
<reference evidence="2 3" key="1">
    <citation type="submission" date="2016-11" db="EMBL/GenBank/DDBJ databases">
        <title>Rhizobium leguminosarum bv. viciae strain Vaf12 isolated from Vavilovia formosa root nodules from Russia, Dagestan.</title>
        <authorList>
            <person name="Kimeklis A."/>
        </authorList>
    </citation>
    <scope>NUCLEOTIDE SEQUENCE [LARGE SCALE GENOMIC DNA]</scope>
    <source>
        <strain evidence="2 3">Vaf-108</strain>
        <plasmid evidence="3">Plasmid unnamed1</plasmid>
    </source>
</reference>